<dbReference type="GeneID" id="105368450"/>
<evidence type="ECO:0000256" key="11">
    <source>
        <dbReference type="ARBA" id="ARBA00023163"/>
    </source>
</evidence>
<dbReference type="Pfam" id="PF01896">
    <property type="entry name" value="DNA_primase_S"/>
    <property type="match status" value="1"/>
</dbReference>
<comment type="cofactor">
    <cofactor evidence="2">
        <name>Mg(2+)</name>
        <dbReference type="ChEBI" id="CHEBI:18420"/>
    </cofactor>
</comment>
<evidence type="ECO:0000256" key="2">
    <source>
        <dbReference type="ARBA" id="ARBA00001946"/>
    </source>
</evidence>
<gene>
    <name evidence="14" type="primary">LOC105368450</name>
</gene>
<evidence type="ECO:0000313" key="13">
    <source>
        <dbReference type="Proteomes" id="UP000695007"/>
    </source>
</evidence>
<proteinExistence type="inferred from homology"/>
<dbReference type="GO" id="GO:0006269">
    <property type="term" value="P:DNA replication, synthesis of primer"/>
    <property type="evidence" value="ECO:0007669"/>
    <property type="project" value="UniProtKB-KW"/>
</dbReference>
<dbReference type="NCBIfam" id="TIGR00335">
    <property type="entry name" value="primase_sml"/>
    <property type="match status" value="1"/>
</dbReference>
<keyword evidence="9" id="KW-0479">Metal-binding</keyword>
<dbReference type="GO" id="GO:0006270">
    <property type="term" value="P:DNA replication initiation"/>
    <property type="evidence" value="ECO:0007669"/>
    <property type="project" value="UniProtKB-ARBA"/>
</dbReference>
<dbReference type="Proteomes" id="UP000695007">
    <property type="component" value="Unplaced"/>
</dbReference>
<dbReference type="GO" id="GO:0046872">
    <property type="term" value="F:metal ion binding"/>
    <property type="evidence" value="ECO:0007669"/>
    <property type="project" value="UniProtKB-KW"/>
</dbReference>
<evidence type="ECO:0000256" key="12">
    <source>
        <dbReference type="RuleBase" id="RU003514"/>
    </source>
</evidence>
<dbReference type="SUPFAM" id="SSF56747">
    <property type="entry name" value="Prim-pol domain"/>
    <property type="match status" value="1"/>
</dbReference>
<evidence type="ECO:0000256" key="1">
    <source>
        <dbReference type="ARBA" id="ARBA00001936"/>
    </source>
</evidence>
<evidence type="ECO:0000313" key="14">
    <source>
        <dbReference type="RefSeq" id="XP_011505763.1"/>
    </source>
</evidence>
<name>A0AAJ7E2U0_9HYME</name>
<keyword evidence="8 12" id="KW-0235">DNA replication</keyword>
<keyword evidence="13" id="KW-1185">Reference proteome</keyword>
<evidence type="ECO:0000256" key="4">
    <source>
        <dbReference type="ARBA" id="ARBA00022478"/>
    </source>
</evidence>
<dbReference type="PANTHER" id="PTHR10536">
    <property type="entry name" value="DNA PRIMASE SMALL SUBUNIT"/>
    <property type="match status" value="1"/>
</dbReference>
<evidence type="ECO:0000256" key="5">
    <source>
        <dbReference type="ARBA" id="ARBA00022515"/>
    </source>
</evidence>
<keyword evidence="10" id="KW-0862">Zinc</keyword>
<sequence>MDESSLLDLLPLYYSRLFPYIDYYRWLSCGEANTFARREFSFTLRDDIYIRFQSFRKINDFKNEIKRLCPYKIDIGAVYNVEPSNKKREVKFEPIQKEFVIDIDMTDYDEIRVCCSGADICIKCWKYMALAVKILDIALRNDFGFDHILWVFSGRRGVHCWVCDKKARFLTQNCRKGIANYLQLITGGDCTKKKVKIRKMHHSIKRALSIIEPVFIKICIEEQNMLGTKDNVTKFLGIITEDEMRNEVKDVLNKHLTSITKWEAFVSFFKDQIQSGSKKWCKMRYLIEEIMIQYAYPRLDINVTKGLNHLLKSPFCIHPKTGKVCIPINPKLVDQFDPHNVPTIMTLINEINTFDTKEITEQGESTDNLKRIKDYKKTSLNKPYYIFQEFLRSLENSQKGEKIKQSGMVFIQRQLQYLHEF</sequence>
<evidence type="ECO:0000256" key="8">
    <source>
        <dbReference type="ARBA" id="ARBA00022705"/>
    </source>
</evidence>
<protein>
    <recommendedName>
        <fullName evidence="12">DNA primase</fullName>
        <ecNumber evidence="12">2.7.7.-</ecNumber>
    </recommendedName>
</protein>
<dbReference type="GO" id="GO:0005658">
    <property type="term" value="C:alpha DNA polymerase:primase complex"/>
    <property type="evidence" value="ECO:0007669"/>
    <property type="project" value="UniProtKB-ARBA"/>
</dbReference>
<comment type="similarity">
    <text evidence="3 12">Belongs to the eukaryotic-type primase small subunit family.</text>
</comment>
<evidence type="ECO:0000256" key="9">
    <source>
        <dbReference type="ARBA" id="ARBA00022723"/>
    </source>
</evidence>
<evidence type="ECO:0000256" key="10">
    <source>
        <dbReference type="ARBA" id="ARBA00022833"/>
    </source>
</evidence>
<comment type="cofactor">
    <cofactor evidence="1">
        <name>Mn(2+)</name>
        <dbReference type="ChEBI" id="CHEBI:29035"/>
    </cofactor>
</comment>
<keyword evidence="4 12" id="KW-0240">DNA-directed RNA polymerase</keyword>
<dbReference type="GO" id="GO:0003899">
    <property type="term" value="F:DNA-directed RNA polymerase activity"/>
    <property type="evidence" value="ECO:0007669"/>
    <property type="project" value="InterPro"/>
</dbReference>
<dbReference type="InterPro" id="IPR002755">
    <property type="entry name" value="DNA_primase_S"/>
</dbReference>
<evidence type="ECO:0000256" key="7">
    <source>
        <dbReference type="ARBA" id="ARBA00022695"/>
    </source>
</evidence>
<keyword evidence="5 12" id="KW-0639">Primosome</keyword>
<dbReference type="AlphaFoldDB" id="A0AAJ7E2U0"/>
<dbReference type="CTD" id="136033902"/>
<dbReference type="Gene3D" id="3.90.920.10">
    <property type="entry name" value="DNA primase, PRIM domain"/>
    <property type="match status" value="1"/>
</dbReference>
<organism evidence="13 14">
    <name type="scientific">Ceratosolen solmsi marchali</name>
    <dbReference type="NCBI Taxonomy" id="326594"/>
    <lineage>
        <taxon>Eukaryota</taxon>
        <taxon>Metazoa</taxon>
        <taxon>Ecdysozoa</taxon>
        <taxon>Arthropoda</taxon>
        <taxon>Hexapoda</taxon>
        <taxon>Insecta</taxon>
        <taxon>Pterygota</taxon>
        <taxon>Neoptera</taxon>
        <taxon>Endopterygota</taxon>
        <taxon>Hymenoptera</taxon>
        <taxon>Apocrita</taxon>
        <taxon>Proctotrupomorpha</taxon>
        <taxon>Chalcidoidea</taxon>
        <taxon>Agaonidae</taxon>
        <taxon>Agaoninae</taxon>
        <taxon>Ceratosolen</taxon>
    </lineage>
</organism>
<keyword evidence="7" id="KW-0548">Nucleotidyltransferase</keyword>
<dbReference type="CDD" id="cd04860">
    <property type="entry name" value="AE_Prim_S"/>
    <property type="match status" value="1"/>
</dbReference>
<dbReference type="InterPro" id="IPR014052">
    <property type="entry name" value="DNA_primase_ssu_euk/arc"/>
</dbReference>
<dbReference type="KEGG" id="csol:105368450"/>
<evidence type="ECO:0000256" key="6">
    <source>
        <dbReference type="ARBA" id="ARBA00022679"/>
    </source>
</evidence>
<keyword evidence="11" id="KW-0804">Transcription</keyword>
<reference evidence="14" key="1">
    <citation type="submission" date="2025-08" db="UniProtKB">
        <authorList>
            <consortium name="RefSeq"/>
        </authorList>
    </citation>
    <scope>IDENTIFICATION</scope>
</reference>
<dbReference type="RefSeq" id="XP_011505763.1">
    <property type="nucleotide sequence ID" value="XM_011507461.1"/>
</dbReference>
<keyword evidence="6 12" id="KW-0808">Transferase</keyword>
<dbReference type="FunFam" id="3.90.920.10:FF:000001">
    <property type="entry name" value="DNA primase"/>
    <property type="match status" value="1"/>
</dbReference>
<dbReference type="EC" id="2.7.7.-" evidence="12"/>
<evidence type="ECO:0000256" key="3">
    <source>
        <dbReference type="ARBA" id="ARBA00009762"/>
    </source>
</evidence>
<accession>A0AAJ7E2U0</accession>